<dbReference type="GO" id="GO:0043571">
    <property type="term" value="P:maintenance of CRISPR repeat elements"/>
    <property type="evidence" value="ECO:0007669"/>
    <property type="project" value="UniProtKB-UniRule"/>
</dbReference>
<feature type="binding site" evidence="13">
    <location>
        <position position="9"/>
    </location>
    <ligand>
        <name>Mg(2+)</name>
        <dbReference type="ChEBI" id="CHEBI:18420"/>
        <label>2</label>
    </ligand>
</feature>
<feature type="binding site" evidence="13">
    <location>
        <position position="504"/>
    </location>
    <ligand>
        <name>Mg(2+)</name>
        <dbReference type="ChEBI" id="CHEBI:18420"/>
        <label>1</label>
    </ligand>
</feature>
<dbReference type="GO" id="GO:0051607">
    <property type="term" value="P:defense response to virus"/>
    <property type="evidence" value="ECO:0007669"/>
    <property type="project" value="UniProtKB-UniRule"/>
</dbReference>
<comment type="cofactor">
    <cofactor evidence="1 13">
        <name>Mg(2+)</name>
        <dbReference type="ChEBI" id="CHEBI:18420"/>
    </cofactor>
</comment>
<evidence type="ECO:0000256" key="12">
    <source>
        <dbReference type="ARBA" id="ARBA00046380"/>
    </source>
</evidence>
<evidence type="ECO:0000256" key="13">
    <source>
        <dbReference type="HAMAP-Rule" id="MF_01480"/>
    </source>
</evidence>
<keyword evidence="10 13" id="KW-0238">DNA-binding</keyword>
<dbReference type="GO" id="GO:0003677">
    <property type="term" value="F:DNA binding"/>
    <property type="evidence" value="ECO:0007669"/>
    <property type="project" value="UniProtKB-UniRule"/>
</dbReference>
<dbReference type="EMBL" id="FNJW01000008">
    <property type="protein sequence ID" value="SDQ46706.1"/>
    <property type="molecule type" value="Genomic_DNA"/>
</dbReference>
<evidence type="ECO:0000256" key="2">
    <source>
        <dbReference type="ARBA" id="ARBA00005244"/>
    </source>
</evidence>
<evidence type="ECO:0000256" key="3">
    <source>
        <dbReference type="ARBA" id="ARBA00022722"/>
    </source>
</evidence>
<name>A0A1H1B5L8_9LACT</name>
<dbReference type="NCBIfam" id="TIGR01865">
    <property type="entry name" value="cas_Csn1"/>
    <property type="match status" value="1"/>
</dbReference>
<keyword evidence="7 13" id="KW-0460">Magnesium</keyword>
<organism evidence="16 17">
    <name type="scientific">Carnobacterium viridans</name>
    <dbReference type="NCBI Taxonomy" id="174587"/>
    <lineage>
        <taxon>Bacteria</taxon>
        <taxon>Bacillati</taxon>
        <taxon>Bacillota</taxon>
        <taxon>Bacilli</taxon>
        <taxon>Lactobacillales</taxon>
        <taxon>Carnobacteriaceae</taxon>
        <taxon>Carnobacterium</taxon>
    </lineage>
</organism>
<keyword evidence="6 13" id="KW-0378">Hydrolase</keyword>
<comment type="similarity">
    <text evidence="13">Belongs to the CRISPR-associated Cas9 family.</text>
</comment>
<dbReference type="InterPro" id="IPR033114">
    <property type="entry name" value="HNH_CAS9"/>
</dbReference>
<evidence type="ECO:0000256" key="7">
    <source>
        <dbReference type="ARBA" id="ARBA00022842"/>
    </source>
</evidence>
<dbReference type="Pfam" id="PF13395">
    <property type="entry name" value="HNH_4"/>
    <property type="match status" value="1"/>
</dbReference>
<feature type="region of interest" description="Disordered" evidence="14">
    <location>
        <begin position="118"/>
        <end position="137"/>
    </location>
</feature>
<dbReference type="AlphaFoldDB" id="A0A1H1B5L8"/>
<feature type="domain" description="HNH Cas9-type" evidence="15">
    <location>
        <begin position="499"/>
        <end position="672"/>
    </location>
</feature>
<dbReference type="Pfam" id="PF18541">
    <property type="entry name" value="RuvC_III"/>
    <property type="match status" value="1"/>
</dbReference>
<dbReference type="Proteomes" id="UP000199481">
    <property type="component" value="Unassembled WGS sequence"/>
</dbReference>
<comment type="function">
    <text evidence="13">CRISPR (clustered regularly interspaced short palindromic repeat) is an adaptive immune system that provides protection against mobile genetic elements (viruses, transposable elements and conjugative plasmids). CRISPR clusters contain spacers, sequences complementary to antecedent mobile elements, and target invading nucleic acids. CRISPR clusters are transcribed and processed into CRISPR RNA (crRNA). In type II CRISPR systems correct processing of pre-crRNA requires a trans-encoded small RNA (tracrRNA), endogenous ribonuclease 3 (rnc) and this protein. The tracrRNA serves as a guide for ribonuclease 3-aided processing of pre-crRNA. Subsequently Cas9/crRNA/tracrRNA endonucleolytically cleaves linear or circular dsDNA target complementary to the spacer; Cas9 is inactive in the absence of the 2 guide RNAs (gRNA). Cas9 recognizes the protospacer adjacent motif (PAM) in the CRISPR repeat sequences to help distinguish self versus nonself, as targets within the bacterial CRISPR locus do not have PAMs. PAM recognition is also required for catalytic activity.</text>
</comment>
<dbReference type="GO" id="GO:0046872">
    <property type="term" value="F:metal ion binding"/>
    <property type="evidence" value="ECO:0007669"/>
    <property type="project" value="UniProtKB-UniRule"/>
</dbReference>
<dbReference type="Pfam" id="PF18061">
    <property type="entry name" value="CRISPR_Cas9_WED"/>
    <property type="match status" value="1"/>
</dbReference>
<dbReference type="InterPro" id="IPR003615">
    <property type="entry name" value="HNH_nuc"/>
</dbReference>
<keyword evidence="17" id="KW-1185">Reference proteome</keyword>
<keyword evidence="3 13" id="KW-0540">Nuclease</keyword>
<dbReference type="GO" id="GO:0003723">
    <property type="term" value="F:RNA binding"/>
    <property type="evidence" value="ECO:0007669"/>
    <property type="project" value="UniProtKB-UniRule"/>
</dbReference>
<dbReference type="InterPro" id="IPR040656">
    <property type="entry name" value="Cas9_WED_dom"/>
</dbReference>
<dbReference type="InterPro" id="IPR040555">
    <property type="entry name" value="Cas9_PI2"/>
</dbReference>
<comment type="domain">
    <text evidence="13">Has 2 endonuclease domains. The discontinuous RuvC-like domain cleaves the target DNA noncomplementary to crRNA while the HNH nuclease domain cleaves the target DNA complementary to crRNA.</text>
</comment>
<comment type="similarity">
    <text evidence="2">Belongs to the CRISPR-associated protein Cas9 family. Subtype II-A subfamily.</text>
</comment>
<dbReference type="HAMAP" id="MF_01480">
    <property type="entry name" value="Cas9"/>
    <property type="match status" value="1"/>
</dbReference>
<feature type="active site" description="For RuvC-like nuclease domain" evidence="13">
    <location>
        <position position="9"/>
    </location>
</feature>
<dbReference type="EC" id="3.1.-.-" evidence="13"/>
<feature type="binding site" evidence="13">
    <location>
        <position position="9"/>
    </location>
    <ligand>
        <name>Mg(2+)</name>
        <dbReference type="ChEBI" id="CHEBI:18420"/>
        <label>1</label>
    </ligand>
</feature>
<evidence type="ECO:0000256" key="1">
    <source>
        <dbReference type="ARBA" id="ARBA00001946"/>
    </source>
</evidence>
<keyword evidence="4 13" id="KW-0479">Metal-binding</keyword>
<dbReference type="RefSeq" id="WP_089978185.1">
    <property type="nucleotide sequence ID" value="NZ_CP084916.1"/>
</dbReference>
<evidence type="ECO:0000256" key="8">
    <source>
        <dbReference type="ARBA" id="ARBA00022884"/>
    </source>
</evidence>
<dbReference type="Gene3D" id="1.10.30.50">
    <property type="match status" value="1"/>
</dbReference>
<dbReference type="Gene3D" id="3.30.420.10">
    <property type="entry name" value="Ribonuclease H-like superfamily/Ribonuclease H"/>
    <property type="match status" value="2"/>
</dbReference>
<evidence type="ECO:0000256" key="10">
    <source>
        <dbReference type="ARBA" id="ARBA00023125"/>
    </source>
</evidence>
<dbReference type="PROSITE" id="PS51749">
    <property type="entry name" value="HNH_CAS9"/>
    <property type="match status" value="1"/>
</dbReference>
<dbReference type="OrthoDB" id="9757607at2"/>
<dbReference type="InterPro" id="IPR036397">
    <property type="entry name" value="RNaseH_sf"/>
</dbReference>
<protein>
    <recommendedName>
        <fullName evidence="13">CRISPR-associated endonuclease Cas9</fullName>
        <ecNumber evidence="13">3.1.-.-</ecNumber>
    </recommendedName>
</protein>
<keyword evidence="8 13" id="KW-0694">RNA-binding</keyword>
<feature type="active site" description="Proton acceptor for HNH nuclease domain" evidence="13">
    <location>
        <position position="583"/>
    </location>
</feature>
<feature type="binding site" evidence="13">
    <location>
        <position position="727"/>
    </location>
    <ligand>
        <name>Mg(2+)</name>
        <dbReference type="ChEBI" id="CHEBI:18420"/>
        <label>2</label>
    </ligand>
</feature>
<dbReference type="InterPro" id="IPR041383">
    <property type="entry name" value="RuvC_III"/>
</dbReference>
<keyword evidence="5 13" id="KW-0255">Endonuclease</keyword>
<evidence type="ECO:0000313" key="17">
    <source>
        <dbReference type="Proteomes" id="UP000199481"/>
    </source>
</evidence>
<keyword evidence="11" id="KW-0464">Manganese</keyword>
<dbReference type="GO" id="GO:0004519">
    <property type="term" value="F:endonuclease activity"/>
    <property type="evidence" value="ECO:0007669"/>
    <property type="project" value="UniProtKB-UniRule"/>
</dbReference>
<evidence type="ECO:0000313" key="16">
    <source>
        <dbReference type="EMBL" id="SDQ46706.1"/>
    </source>
</evidence>
<keyword evidence="9 13" id="KW-0051">Antiviral defense</keyword>
<evidence type="ECO:0000259" key="15">
    <source>
        <dbReference type="PROSITE" id="PS51749"/>
    </source>
</evidence>
<evidence type="ECO:0000256" key="5">
    <source>
        <dbReference type="ARBA" id="ARBA00022759"/>
    </source>
</evidence>
<reference evidence="17" key="1">
    <citation type="submission" date="2016-10" db="EMBL/GenBank/DDBJ databases">
        <authorList>
            <person name="Varghese N."/>
            <person name="Submissions S."/>
        </authorList>
    </citation>
    <scope>NUCLEOTIDE SEQUENCE [LARGE SCALE GENOMIC DNA]</scope>
    <source>
        <strain evidence="17">MPL-11</strain>
    </source>
</reference>
<gene>
    <name evidence="13" type="primary">cas9</name>
    <name evidence="16" type="ORF">SAMN04487752_2415</name>
</gene>
<feature type="binding site" evidence="13">
    <location>
        <position position="504"/>
    </location>
    <ligand>
        <name>Mg(2+)</name>
        <dbReference type="ChEBI" id="CHEBI:18420"/>
        <label>2</label>
    </ligand>
</feature>
<evidence type="ECO:0000256" key="11">
    <source>
        <dbReference type="ARBA" id="ARBA00023211"/>
    </source>
</evidence>
<proteinExistence type="inferred from homology"/>
<evidence type="ECO:0000256" key="9">
    <source>
        <dbReference type="ARBA" id="ARBA00023118"/>
    </source>
</evidence>
<sequence>MTKLILGLDIGISSVGWGIIDEETGDIKDAGVRLFEEATRNANEDRRSFRSSRRLKRRRKHRLDRTKDLLEESGFSTIDIQPINPYEARYNAIYESVSKEELAAALYHLVKRRGTTLDTPLEEEKTSGNELSTKEQLKRNGEKLKDKFICEIQLEKLHNGEVIRDHTNRFKTSDYVKEATVILEKQQEVYPEITEKFKECYLSLITSRRMYYDGPGSKKSPTPFGQYFIGADGTLKHETMINKMRGRCTYLPDEPRIAKMSYTADLYNVLNDLNNIQYPSSETGKMDHLSMKDKQYLINNFIKKGKRVTLNIIAKYLDVSNPDDIKGARIDLKTNKPIFTDFIGFKKLLKLLESVSVPEGFFDNTDVLDDIAEILTAEKSLIRRKEQLTDVFNTAYQDDLKEITEALLNDTAFKEYHALSKKAIQLILPELWETSKNQMQLFTEHGLGKSRMEKLQSGTKIQFDDEAILSTVAKRAHREAIKVTNAVRKQYGELDYVVVEMAREKNSEDERTKYNDAQRNQGKFEKKICDLLEVKNLKDLRLNGNKHMALKLWDAQDGKCAYSGKHIAISDIVYDFTKFEIDHIIPLSYSFDDSQQNKVLVYHKENQLKGQLTPWQYFQSGKASRSFEEYKLDCLNLFKSRRISNKKLGYLLEQRDVQHDEEIQKDFINRNLVDTQYAMRSFSSSLRTFYQNNAIPTQVLSIRGSFTAALRRRTKLRKVRDDGHHHHAIDALIVAAIGRMPLFKQLKNTSFSTEGLAVDTDTGEILEEGQLFDNKSLKFISQLRNYEDRIKYSHKVDRKPNRTMSNQTLYSTREKDNEKYVVGKVKNIYQLDKKGFDGLKKKIDANPDNFLMAQHDPKTWSLLLNVMNAHSHADNPFQDFYKEHGYILKDGKVPVKSLKFLDSKLGIHVDITDKYNSKKNNVVLLSRKSIRVDIYMNDGGKYKYLGVPYNWFRKVDGVYTLDMSLYNGKDGRNAPYKQIDESYEFQFSLYKNDMISYDKVEKIKDSVTEKSNNKLVKYDKLFRGDNNPRQNMIEVEDLELKTIKRQLPTLGPLANLTKVHVDVLGNQYPVKKEVFTPFLNEQSITKNSSIKGLQNI</sequence>
<dbReference type="GO" id="GO:0016787">
    <property type="term" value="F:hydrolase activity"/>
    <property type="evidence" value="ECO:0007669"/>
    <property type="project" value="UniProtKB-KW"/>
</dbReference>
<evidence type="ECO:0000256" key="6">
    <source>
        <dbReference type="ARBA" id="ARBA00022801"/>
    </source>
</evidence>
<dbReference type="InterPro" id="IPR028629">
    <property type="entry name" value="Cas9"/>
</dbReference>
<evidence type="ECO:0000256" key="4">
    <source>
        <dbReference type="ARBA" id="ARBA00022723"/>
    </source>
</evidence>
<feature type="binding site" evidence="13">
    <location>
        <position position="500"/>
    </location>
    <ligand>
        <name>Mg(2+)</name>
        <dbReference type="ChEBI" id="CHEBI:18420"/>
        <label>1</label>
    </ligand>
</feature>
<dbReference type="Pfam" id="PF18070">
    <property type="entry name" value="Cas9_PI2"/>
    <property type="match status" value="1"/>
</dbReference>
<accession>A0A1H1B5L8</accession>
<evidence type="ECO:0000256" key="14">
    <source>
        <dbReference type="SAM" id="MobiDB-lite"/>
    </source>
</evidence>
<feature type="compositionally biased region" description="Basic and acidic residues" evidence="14">
    <location>
        <begin position="122"/>
        <end position="137"/>
    </location>
</feature>
<comment type="subunit">
    <text evidence="12 13">Monomer. Binds crRNA and tracrRNA.</text>
</comment>